<dbReference type="RefSeq" id="WP_089997594.1">
    <property type="nucleotide sequence ID" value="NZ_FBSY01000007.1"/>
</dbReference>
<comment type="caution">
    <text evidence="1">The sequence shown here is derived from an EMBL/GenBank/DDBJ whole genome shotgun (WGS) entry which is preliminary data.</text>
</comment>
<evidence type="ECO:0000313" key="1">
    <source>
        <dbReference type="EMBL" id="CUW10560.1"/>
    </source>
</evidence>
<proteinExistence type="predicted"/>
<name>A0ABM9V312_9LACO</name>
<accession>A0ABM9V312</accession>
<keyword evidence="2" id="KW-1185">Reference proteome</keyword>
<evidence type="ECO:0000313" key="2">
    <source>
        <dbReference type="Proteomes" id="UP000199271"/>
    </source>
</evidence>
<sequence length="110" mass="12900">MKLNDFYKQLKDSTGLPSAYHHFEVGKAPSLPYTVYYVTERDDMVADDLIYFKVRSMSIELYTDSKDEDLELRVEGFLSGLGIIPVISEQYITDEKMYEVIYEFNLEMEN</sequence>
<organism evidence="1 2">
    <name type="scientific">Leuconostoc gasicomitatum</name>
    <dbReference type="NCBI Taxonomy" id="115778"/>
    <lineage>
        <taxon>Bacteria</taxon>
        <taxon>Bacillati</taxon>
        <taxon>Bacillota</taxon>
        <taxon>Bacilli</taxon>
        <taxon>Lactobacillales</taxon>
        <taxon>Lactobacillaceae</taxon>
        <taxon>Leuconostoc</taxon>
        <taxon>Leuconostoc gelidum group</taxon>
    </lineage>
</organism>
<reference evidence="1 2" key="1">
    <citation type="submission" date="2015-12" db="EMBL/GenBank/DDBJ databases">
        <authorList>
            <person name="Andreevskaya M."/>
        </authorList>
    </citation>
    <scope>NUCLEOTIDE SEQUENCE [LARGE SCALE GENOMIC DNA]</scope>
    <source>
        <strain evidence="1 2">C122c</strain>
    </source>
</reference>
<gene>
    <name evidence="1" type="ORF">C122C_0818</name>
</gene>
<dbReference type="Proteomes" id="UP000199271">
    <property type="component" value="Unassembled WGS sequence"/>
</dbReference>
<protein>
    <submittedName>
        <fullName evidence="1">Prophage pi2 protein 38, putative</fullName>
    </submittedName>
</protein>
<dbReference type="EMBL" id="FBSY01000007">
    <property type="protein sequence ID" value="CUW10560.1"/>
    <property type="molecule type" value="Genomic_DNA"/>
</dbReference>